<proteinExistence type="predicted"/>
<gene>
    <name evidence="3" type="ORF">J0695_08925</name>
</gene>
<keyword evidence="1" id="KW-0723">Serine/threonine-protein kinase</keyword>
<keyword evidence="3" id="KW-0547">Nucleotide-binding</keyword>
<keyword evidence="1" id="KW-0808">Transferase</keyword>
<dbReference type="GO" id="GO:0004674">
    <property type="term" value="F:protein serine/threonine kinase activity"/>
    <property type="evidence" value="ECO:0007669"/>
    <property type="project" value="UniProtKB-KW"/>
</dbReference>
<dbReference type="InterPro" id="IPR050267">
    <property type="entry name" value="Anti-sigma-factor_SerPK"/>
</dbReference>
<dbReference type="InterPro" id="IPR036890">
    <property type="entry name" value="HATPase_C_sf"/>
</dbReference>
<keyword evidence="1" id="KW-0418">Kinase</keyword>
<dbReference type="SUPFAM" id="SSF55874">
    <property type="entry name" value="ATPase domain of HSP90 chaperone/DNA topoisomerase II/histidine kinase"/>
    <property type="match status" value="1"/>
</dbReference>
<dbReference type="PANTHER" id="PTHR35526:SF3">
    <property type="entry name" value="ANTI-SIGMA-F FACTOR RSBW"/>
    <property type="match status" value="1"/>
</dbReference>
<dbReference type="GO" id="GO:0005524">
    <property type="term" value="F:ATP binding"/>
    <property type="evidence" value="ECO:0007669"/>
    <property type="project" value="UniProtKB-KW"/>
</dbReference>
<accession>A0A939JGU6</accession>
<dbReference type="CDD" id="cd16936">
    <property type="entry name" value="HATPase_RsbW-like"/>
    <property type="match status" value="1"/>
</dbReference>
<dbReference type="RefSeq" id="WP_206961337.1">
    <property type="nucleotide sequence ID" value="NZ_BAAAJJ010000001.1"/>
</dbReference>
<evidence type="ECO:0000259" key="2">
    <source>
        <dbReference type="Pfam" id="PF13581"/>
    </source>
</evidence>
<dbReference type="EMBL" id="JAFLRJ010000077">
    <property type="protein sequence ID" value="MBO0511937.1"/>
    <property type="molecule type" value="Genomic_DNA"/>
</dbReference>
<dbReference type="AlphaFoldDB" id="A0A939JGU6"/>
<sequence>MHTMTPHDRQTAPLRWQMQFNPVRKCVPLARSLAAKALTSWGYGQEDIDRVVLVCDELSANAVEHGNRRGHLFEVRLTADGPHCLVEVSDATRTPPHSIAAGEDDEGGRGLLLVAALAEEIGHHDRHPVGKTVWARLSLGTPKEDETSCTS</sequence>
<evidence type="ECO:0000313" key="3">
    <source>
        <dbReference type="EMBL" id="MBO0511937.1"/>
    </source>
</evidence>
<dbReference type="InterPro" id="IPR003594">
    <property type="entry name" value="HATPase_dom"/>
</dbReference>
<keyword evidence="3" id="KW-0067">ATP-binding</keyword>
<evidence type="ECO:0000313" key="4">
    <source>
        <dbReference type="Proteomes" id="UP000664167"/>
    </source>
</evidence>
<evidence type="ECO:0000256" key="1">
    <source>
        <dbReference type="ARBA" id="ARBA00022527"/>
    </source>
</evidence>
<feature type="domain" description="Histidine kinase/HSP90-like ATPase" evidence="2">
    <location>
        <begin position="27"/>
        <end position="136"/>
    </location>
</feature>
<protein>
    <submittedName>
        <fullName evidence="3">ATP-binding protein</fullName>
    </submittedName>
</protein>
<comment type="caution">
    <text evidence="3">The sequence shown here is derived from an EMBL/GenBank/DDBJ whole genome shotgun (WGS) entry which is preliminary data.</text>
</comment>
<dbReference type="Proteomes" id="UP000664167">
    <property type="component" value="Unassembled WGS sequence"/>
</dbReference>
<keyword evidence="4" id="KW-1185">Reference proteome</keyword>
<dbReference type="Gene3D" id="3.30.565.10">
    <property type="entry name" value="Histidine kinase-like ATPase, C-terminal domain"/>
    <property type="match status" value="1"/>
</dbReference>
<dbReference type="Pfam" id="PF13581">
    <property type="entry name" value="HATPase_c_2"/>
    <property type="match status" value="1"/>
</dbReference>
<organism evidence="3 4">
    <name type="scientific">Streptomyces beijiangensis</name>
    <dbReference type="NCBI Taxonomy" id="163361"/>
    <lineage>
        <taxon>Bacteria</taxon>
        <taxon>Bacillati</taxon>
        <taxon>Actinomycetota</taxon>
        <taxon>Actinomycetes</taxon>
        <taxon>Kitasatosporales</taxon>
        <taxon>Streptomycetaceae</taxon>
        <taxon>Streptomyces</taxon>
    </lineage>
</organism>
<dbReference type="PANTHER" id="PTHR35526">
    <property type="entry name" value="ANTI-SIGMA-F FACTOR RSBW-RELATED"/>
    <property type="match status" value="1"/>
</dbReference>
<reference evidence="3" key="1">
    <citation type="submission" date="2021-03" db="EMBL/GenBank/DDBJ databases">
        <title>Streptomyces poriferae sp. nov., a novel marine sponge-derived Actinobacteria species with anti-MRSA activity.</title>
        <authorList>
            <person name="Sandoval-Powers M."/>
            <person name="Kralova S."/>
            <person name="Nguyen G.-S."/>
            <person name="Fawwal D."/>
            <person name="Degnes K."/>
            <person name="Klinkenberg G."/>
            <person name="Sletta H."/>
            <person name="Wentzel A."/>
            <person name="Liles M.R."/>
        </authorList>
    </citation>
    <scope>NUCLEOTIDE SEQUENCE</scope>
    <source>
        <strain evidence="3">DSM 41794</strain>
    </source>
</reference>
<name>A0A939JGU6_9ACTN</name>